<feature type="region of interest" description="Disordered" evidence="4">
    <location>
        <begin position="1"/>
        <end position="20"/>
    </location>
</feature>
<gene>
    <name evidence="5" type="ORF">EEDITHA_LOCUS12290</name>
</gene>
<keyword evidence="3" id="KW-0694">RNA-binding</keyword>
<dbReference type="InterPro" id="IPR037171">
    <property type="entry name" value="NagB/RpiA_transferase-like"/>
</dbReference>
<organism evidence="5 6">
    <name type="scientific">Euphydryas editha</name>
    <name type="common">Edith's checkerspot</name>
    <dbReference type="NCBI Taxonomy" id="104508"/>
    <lineage>
        <taxon>Eukaryota</taxon>
        <taxon>Metazoa</taxon>
        <taxon>Ecdysozoa</taxon>
        <taxon>Arthropoda</taxon>
        <taxon>Hexapoda</taxon>
        <taxon>Insecta</taxon>
        <taxon>Pterygota</taxon>
        <taxon>Neoptera</taxon>
        <taxon>Endopterygota</taxon>
        <taxon>Lepidoptera</taxon>
        <taxon>Glossata</taxon>
        <taxon>Ditrysia</taxon>
        <taxon>Papilionoidea</taxon>
        <taxon>Nymphalidae</taxon>
        <taxon>Nymphalinae</taxon>
        <taxon>Euphydryas</taxon>
    </lineage>
</organism>
<accession>A0AAU9UDJ1</accession>
<evidence type="ECO:0000256" key="4">
    <source>
        <dbReference type="SAM" id="MobiDB-lite"/>
    </source>
</evidence>
<sequence length="641" mass="71469">MQNGEETPTAAESAPKLPEEVTKQSFRLKIWRHLETNGLAMFPRPVYNRIPNFKGAAEAAAKLAELDVFKNANTIKVNPDKPQEPVRVICLEKHKTLYVPVPRLQNGFLNRLVLPEGETRPGAIRKAVSRNGMETYGQPLSIEDSVSLDLVVMGSVAVSKEGYRIGKGKGYGDLEFGLMMHMKAIKPNTLVATTVHDCQVFDTLPAELFGPHDVPIDLIITPTRVIETQRMSQRPVGILWHLLSNRRIQLMPVLGQLREIEMLAGRACTLKEEDTDVEERAGAARRRTRRRTRSHKSHSEGEGNTTEGEEGKTKPRRTPRRRNSNKSVSKDGKEGKEGKDDKPRRPRRPKPVIDFSLKISNISPNTRVRDLKQALSERGVKPQVMIWKGFRGFCYLHFFKPGPQKGEGDNVPAASMESVLEALSQMSVGGSGGAPDEPREDKPRLLCVEPAPPRSAPAPPAPPAPPAAPPAAEITDEAYILNFDSPIYVCSDEDSQKFIDTSQVEVKRHNETTTYMTGSINFLKGIQTATMLEAIIEKDVGGSFEMFASHEICDLCKEIRDKESSYAEYWKCFGFPEQCPFPPNTLAIHDFVANSKDLPINSATAGRYQVTFNFYNNPESNCLNEKKIIACLKLDFIIEPL</sequence>
<name>A0AAU9UDJ1_EUPED</name>
<feature type="compositionally biased region" description="Basic residues" evidence="4">
    <location>
        <begin position="283"/>
        <end position="296"/>
    </location>
</feature>
<reference evidence="5" key="1">
    <citation type="submission" date="2022-03" db="EMBL/GenBank/DDBJ databases">
        <authorList>
            <person name="Tunstrom K."/>
        </authorList>
    </citation>
    <scope>NUCLEOTIDE SEQUENCE</scope>
</reference>
<evidence type="ECO:0000256" key="2">
    <source>
        <dbReference type="ARBA" id="ARBA00022729"/>
    </source>
</evidence>
<keyword evidence="2" id="KW-0732">Signal</keyword>
<evidence type="ECO:0000256" key="1">
    <source>
        <dbReference type="ARBA" id="ARBA00015518"/>
    </source>
</evidence>
<dbReference type="Proteomes" id="UP001153954">
    <property type="component" value="Unassembled WGS sequence"/>
</dbReference>
<dbReference type="InterPro" id="IPR036846">
    <property type="entry name" value="GM2-AP_sf"/>
</dbReference>
<dbReference type="InterPro" id="IPR012677">
    <property type="entry name" value="Nucleotide-bd_a/b_plait_sf"/>
</dbReference>
<dbReference type="InterPro" id="IPR002698">
    <property type="entry name" value="FTHF_cligase"/>
</dbReference>
<dbReference type="Pfam" id="PF01812">
    <property type="entry name" value="5-FTHF_cyc-lig"/>
    <property type="match status" value="1"/>
</dbReference>
<evidence type="ECO:0000313" key="6">
    <source>
        <dbReference type="Proteomes" id="UP001153954"/>
    </source>
</evidence>
<feature type="region of interest" description="Disordered" evidence="4">
    <location>
        <begin position="426"/>
        <end position="470"/>
    </location>
</feature>
<feature type="region of interest" description="Disordered" evidence="4">
    <location>
        <begin position="273"/>
        <end position="352"/>
    </location>
</feature>
<dbReference type="PANTHER" id="PTHR13017">
    <property type="entry name" value="5-FORMYLTETRAHYDROFOLATE CYCLO-LIGASE-RELATED"/>
    <property type="match status" value="1"/>
</dbReference>
<dbReference type="FunFam" id="3.40.50.10420:FF:000001">
    <property type="entry name" value="Methenyltetrahydrofolate synthase domain-containing protein"/>
    <property type="match status" value="1"/>
</dbReference>
<dbReference type="Gene3D" id="2.70.220.10">
    <property type="entry name" value="Ganglioside GM2 activator"/>
    <property type="match status" value="1"/>
</dbReference>
<comment type="caution">
    <text evidence="5">The sequence shown here is derived from an EMBL/GenBank/DDBJ whole genome shotgun (WGS) entry which is preliminary data.</text>
</comment>
<dbReference type="SUPFAM" id="SSF100950">
    <property type="entry name" value="NagB/RpiA/CoA transferase-like"/>
    <property type="match status" value="1"/>
</dbReference>
<dbReference type="EMBL" id="CAKOGL010000017">
    <property type="protein sequence ID" value="CAH2097017.1"/>
    <property type="molecule type" value="Genomic_DNA"/>
</dbReference>
<feature type="compositionally biased region" description="Pro residues" evidence="4">
    <location>
        <begin position="450"/>
        <end position="469"/>
    </location>
</feature>
<keyword evidence="6" id="KW-1185">Reference proteome</keyword>
<protein>
    <recommendedName>
        <fullName evidence="1">Methenyltetrahydrofolate synthase domain-containing protein</fullName>
    </recommendedName>
</protein>
<dbReference type="Gene3D" id="3.40.50.10420">
    <property type="entry name" value="NagB/RpiA/CoA transferase-like"/>
    <property type="match status" value="1"/>
</dbReference>
<dbReference type="GO" id="GO:0005737">
    <property type="term" value="C:cytoplasm"/>
    <property type="evidence" value="ECO:0007669"/>
    <property type="project" value="TreeGrafter"/>
</dbReference>
<proteinExistence type="predicted"/>
<feature type="compositionally biased region" description="Basic and acidic residues" evidence="4">
    <location>
        <begin position="328"/>
        <end position="343"/>
    </location>
</feature>
<dbReference type="AlphaFoldDB" id="A0AAU9UDJ1"/>
<dbReference type="GO" id="GO:0003723">
    <property type="term" value="F:RNA binding"/>
    <property type="evidence" value="ECO:0007669"/>
    <property type="project" value="UniProtKB-KW"/>
</dbReference>
<evidence type="ECO:0000256" key="3">
    <source>
        <dbReference type="ARBA" id="ARBA00022884"/>
    </source>
</evidence>
<evidence type="ECO:0000313" key="5">
    <source>
        <dbReference type="EMBL" id="CAH2097017.1"/>
    </source>
</evidence>
<feature type="compositionally biased region" description="Basic residues" evidence="4">
    <location>
        <begin position="314"/>
        <end position="324"/>
    </location>
</feature>
<dbReference type="PANTHER" id="PTHR13017:SF0">
    <property type="entry name" value="METHENYLTETRAHYDROFOLATE SYNTHASE DOMAIN-CONTAINING PROTEIN"/>
    <property type="match status" value="1"/>
</dbReference>
<dbReference type="InterPro" id="IPR024185">
    <property type="entry name" value="FTHF_cligase-like_sf"/>
</dbReference>
<dbReference type="Gene3D" id="3.30.70.330">
    <property type="match status" value="1"/>
</dbReference>